<dbReference type="InterPro" id="IPR050303">
    <property type="entry name" value="GatZ_KbaZ_carbometab"/>
</dbReference>
<dbReference type="GO" id="GO:0009401">
    <property type="term" value="P:phosphoenolpyruvate-dependent sugar phosphotransferase system"/>
    <property type="evidence" value="ECO:0007669"/>
    <property type="project" value="UniProtKB-KW"/>
</dbReference>
<reference evidence="11" key="1">
    <citation type="submission" date="2016-10" db="EMBL/GenBank/DDBJ databases">
        <authorList>
            <person name="Varghese N."/>
            <person name="Submissions S."/>
        </authorList>
    </citation>
    <scope>NUCLEOTIDE SEQUENCE [LARGE SCALE GENOMIC DNA]</scope>
    <source>
        <strain evidence="11">KHGC19</strain>
    </source>
</reference>
<gene>
    <name evidence="10" type="ORF">SAMN05216446_0869</name>
</gene>
<feature type="transmembrane region" description="Helical" evidence="9">
    <location>
        <begin position="138"/>
        <end position="162"/>
    </location>
</feature>
<dbReference type="PANTHER" id="PTHR32502:SF28">
    <property type="entry name" value="PHOSPHOTRANSFERASE SYSTEM SUGAR-SPECIFIC EIIC COMPONENT"/>
    <property type="match status" value="1"/>
</dbReference>
<dbReference type="GO" id="GO:0005886">
    <property type="term" value="C:plasma membrane"/>
    <property type="evidence" value="ECO:0007669"/>
    <property type="project" value="UniProtKB-SubCell"/>
</dbReference>
<evidence type="ECO:0000256" key="1">
    <source>
        <dbReference type="ARBA" id="ARBA00004651"/>
    </source>
</evidence>
<dbReference type="RefSeq" id="WP_091008617.1">
    <property type="nucleotide sequence ID" value="NZ_FOGP01000002.1"/>
</dbReference>
<keyword evidence="3" id="KW-1003">Cell membrane</keyword>
<protein>
    <submittedName>
        <fullName evidence="10">PTS system, mannose-specific IIC component</fullName>
    </submittedName>
</protein>
<keyword evidence="2" id="KW-0813">Transport</keyword>
<keyword evidence="6 9" id="KW-0812">Transmembrane</keyword>
<evidence type="ECO:0000256" key="6">
    <source>
        <dbReference type="ARBA" id="ARBA00022692"/>
    </source>
</evidence>
<evidence type="ECO:0000256" key="7">
    <source>
        <dbReference type="ARBA" id="ARBA00022989"/>
    </source>
</evidence>
<dbReference type="EMBL" id="FOGP01000002">
    <property type="protein sequence ID" value="SER44175.1"/>
    <property type="molecule type" value="Genomic_DNA"/>
</dbReference>
<evidence type="ECO:0000256" key="8">
    <source>
        <dbReference type="ARBA" id="ARBA00023136"/>
    </source>
</evidence>
<evidence type="ECO:0000256" key="2">
    <source>
        <dbReference type="ARBA" id="ARBA00022448"/>
    </source>
</evidence>
<feature type="transmembrane region" description="Helical" evidence="9">
    <location>
        <begin position="74"/>
        <end position="91"/>
    </location>
</feature>
<sequence length="264" mass="27729">MSVNVVQFVLIVLLAGFRAADQYSTQLFPFQHALMCWLVGIILGDPNTGLVVGGTIQLMSMGAAGLGGSSAPDYGMAGMVATVLACVTGSSDISVGLAVGVAVAMLYVQLDVIFKIYNSWVFKVIRGYCVKREYSKMLASFFLSHVYLFLQGALPMALVLAFGQGAIDSVLAIMPEWFTTGLSVAAGILPVTGFAMLLTFMPVNKFYAFLIVGYVLSAYLGLTVLPVALLGGAAAVEYFRLKSSEGAAPAVATSTANGGELEDE</sequence>
<dbReference type="Proteomes" id="UP000199128">
    <property type="component" value="Unassembled WGS sequence"/>
</dbReference>
<dbReference type="AlphaFoldDB" id="A0A1H9P8F4"/>
<evidence type="ECO:0000256" key="9">
    <source>
        <dbReference type="SAM" id="Phobius"/>
    </source>
</evidence>
<keyword evidence="4" id="KW-0762">Sugar transport</keyword>
<evidence type="ECO:0000313" key="10">
    <source>
        <dbReference type="EMBL" id="SER44175.1"/>
    </source>
</evidence>
<feature type="transmembrane region" description="Helical" evidence="9">
    <location>
        <begin position="182"/>
        <end position="200"/>
    </location>
</feature>
<feature type="transmembrane region" description="Helical" evidence="9">
    <location>
        <begin position="97"/>
        <end position="117"/>
    </location>
</feature>
<feature type="transmembrane region" description="Helical" evidence="9">
    <location>
        <begin position="207"/>
        <end position="236"/>
    </location>
</feature>
<dbReference type="PANTHER" id="PTHR32502">
    <property type="entry name" value="N-ACETYLGALACTOSAMINE PERMEASE II COMPONENT-RELATED"/>
    <property type="match status" value="1"/>
</dbReference>
<proteinExistence type="predicted"/>
<keyword evidence="7 9" id="KW-1133">Transmembrane helix</keyword>
<evidence type="ECO:0000256" key="3">
    <source>
        <dbReference type="ARBA" id="ARBA00022475"/>
    </source>
</evidence>
<comment type="subcellular location">
    <subcellularLocation>
        <location evidence="1">Cell membrane</location>
        <topology evidence="1">Multi-pass membrane protein</topology>
    </subcellularLocation>
</comment>
<evidence type="ECO:0000256" key="5">
    <source>
        <dbReference type="ARBA" id="ARBA00022683"/>
    </source>
</evidence>
<accession>A0A1H9P8F4</accession>
<name>A0A1H9P8F4_9ACTN</name>
<keyword evidence="8 9" id="KW-0472">Membrane</keyword>
<evidence type="ECO:0000256" key="4">
    <source>
        <dbReference type="ARBA" id="ARBA00022597"/>
    </source>
</evidence>
<dbReference type="InterPro" id="IPR004700">
    <property type="entry name" value="PTS_IIC_man"/>
</dbReference>
<keyword evidence="5" id="KW-0598">Phosphotransferase system</keyword>
<organism evidence="10 11">
    <name type="scientific">Parafannyhessea umbonata</name>
    <dbReference type="NCBI Taxonomy" id="604330"/>
    <lineage>
        <taxon>Bacteria</taxon>
        <taxon>Bacillati</taxon>
        <taxon>Actinomycetota</taxon>
        <taxon>Coriobacteriia</taxon>
        <taxon>Coriobacteriales</taxon>
        <taxon>Atopobiaceae</taxon>
        <taxon>Parafannyhessea</taxon>
    </lineage>
</organism>
<feature type="transmembrane region" description="Helical" evidence="9">
    <location>
        <begin position="30"/>
        <end position="53"/>
    </location>
</feature>
<evidence type="ECO:0000313" key="11">
    <source>
        <dbReference type="Proteomes" id="UP000199128"/>
    </source>
</evidence>
<dbReference type="Pfam" id="PF03609">
    <property type="entry name" value="EII-Sor"/>
    <property type="match status" value="1"/>
</dbReference>
<dbReference type="PROSITE" id="PS51106">
    <property type="entry name" value="PTS_EIIC_TYPE_4"/>
    <property type="match status" value="1"/>
</dbReference>